<dbReference type="GO" id="GO:0008237">
    <property type="term" value="F:metallopeptidase activity"/>
    <property type="evidence" value="ECO:0007669"/>
    <property type="project" value="UniProtKB-KW"/>
</dbReference>
<dbReference type="NCBIfam" id="TIGR03296">
    <property type="entry name" value="M6dom_TIGR03296"/>
    <property type="match status" value="1"/>
</dbReference>
<evidence type="ECO:0000256" key="9">
    <source>
        <dbReference type="ARBA" id="ARBA00023049"/>
    </source>
</evidence>
<dbReference type="GO" id="GO:0006508">
    <property type="term" value="P:proteolysis"/>
    <property type="evidence" value="ECO:0007669"/>
    <property type="project" value="UniProtKB-KW"/>
</dbReference>
<keyword evidence="6" id="KW-0732">Signal</keyword>
<evidence type="ECO:0000256" key="7">
    <source>
        <dbReference type="ARBA" id="ARBA00022801"/>
    </source>
</evidence>
<evidence type="ECO:0000259" key="11">
    <source>
        <dbReference type="Pfam" id="PF05547"/>
    </source>
</evidence>
<keyword evidence="7" id="KW-0378">Hydrolase</keyword>
<evidence type="ECO:0000313" key="13">
    <source>
        <dbReference type="EMBL" id="TDO34279.1"/>
    </source>
</evidence>
<evidence type="ECO:0000256" key="3">
    <source>
        <dbReference type="ARBA" id="ARBA00022525"/>
    </source>
</evidence>
<dbReference type="OrthoDB" id="275270at2"/>
<feature type="domain" description="Peptidase M6-like" evidence="11">
    <location>
        <begin position="128"/>
        <end position="441"/>
    </location>
</feature>
<dbReference type="Pfam" id="PF20773">
    <property type="entry name" value="InhA-like_MAM"/>
    <property type="match status" value="1"/>
</dbReference>
<reference evidence="13 14" key="1">
    <citation type="submission" date="2019-03" db="EMBL/GenBank/DDBJ databases">
        <title>Genomic Encyclopedia of Type Strains, Phase III (KMG-III): the genomes of soil and plant-associated and newly described type strains.</title>
        <authorList>
            <person name="Whitman W."/>
        </authorList>
    </citation>
    <scope>NUCLEOTIDE SEQUENCE [LARGE SCALE GENOMIC DNA]</scope>
    <source>
        <strain evidence="13 14">VKM Ac-2527</strain>
    </source>
</reference>
<comment type="cofactor">
    <cofactor evidence="1">
        <name>Zn(2+)</name>
        <dbReference type="ChEBI" id="CHEBI:29105"/>
    </cofactor>
</comment>
<dbReference type="InterPro" id="IPR048665">
    <property type="entry name" value="InhA-like_VEG"/>
</dbReference>
<comment type="caution">
    <text evidence="13">The sequence shown here is derived from an EMBL/GenBank/DDBJ whole genome shotgun (WGS) entry which is preliminary data.</text>
</comment>
<organism evidence="13 14">
    <name type="scientific">Kribbella caucasensis</name>
    <dbReference type="NCBI Taxonomy" id="2512215"/>
    <lineage>
        <taxon>Bacteria</taxon>
        <taxon>Bacillati</taxon>
        <taxon>Actinomycetota</taxon>
        <taxon>Actinomycetes</taxon>
        <taxon>Propionibacteriales</taxon>
        <taxon>Kribbellaceae</taxon>
        <taxon>Kribbella</taxon>
    </lineage>
</organism>
<dbReference type="PANTHER" id="PTHR13062">
    <property type="entry name" value="COLLAGENASE"/>
    <property type="match status" value="1"/>
</dbReference>
<evidence type="ECO:0000256" key="1">
    <source>
        <dbReference type="ARBA" id="ARBA00001947"/>
    </source>
</evidence>
<dbReference type="EMBL" id="SNWQ01000028">
    <property type="protein sequence ID" value="TDO34279.1"/>
    <property type="molecule type" value="Genomic_DNA"/>
</dbReference>
<evidence type="ECO:0000256" key="5">
    <source>
        <dbReference type="ARBA" id="ARBA00022723"/>
    </source>
</evidence>
<dbReference type="AlphaFoldDB" id="A0A4R6JEK0"/>
<evidence type="ECO:0000256" key="4">
    <source>
        <dbReference type="ARBA" id="ARBA00022670"/>
    </source>
</evidence>
<sequence>MVTLRHATAAAYRTAILRRRGIVRKVSAGLLSLAVAVTIGLSFASSGTAAQPAGTAPATGANEVAPGPDELPSPLEDKRRALRQEALTKVLNGSAKAEKRGASTVVKLGTKAAGAKGQRNATTGRVDQYVELAREKTDRIFVVLAEFGNERHPSYPDQDTSTNFPGPARFDGPLHNEIPEPDRSVDNSTVWNPDYNRGYFEDIYFGSGNSVKKYYEKQSSGRYSVDGTVTDWVKVQYNEARYGRSNGFPCAGNVCNNTWALVRDSVNQWVADQKAAGRTTAEITAELKTFDQWDRYDFDGDGNFNEADGYIDHFQVVHSGGDQADGDPWQGEDAIWSHRWYVGLAGGPANNPAGGTQLGDTGLWVGDYTIQPENGGLSVFAHEFGHDLGLPDHYDTSGAAVENNVNWWTIMAQSRVGKPSDGGIGEQAADFGAWDKLQLGWLDYEIVAAGQNRTLELGPHEYNSKKAQGLVVTLPKKQKVNELVPPFAGTKTWWSGQGNQFTHTMSRQVTLPAGAAASLDFQANWAIEDCGTTACDYAYVEVDEGTGYAPITGTITNPAEGNGIDGFSEGWKPAKFDLSAYAGKTIGLRFRYTTDPAAVEKGFFADDIKVTSGATTVVDSGAEATPEGWTLDGFSSVEGSFTSLHDNYYLASHINYVAYDAHLKTGPYNFGFGPALPDKVEHFPYQDGLLIWYWDTSHSDNNTNVHPGEGLVLPVDSHPVPINRLDGQLWRPRVGGYDAPFGLEKADSFNLNVSGQPSYIRGQNGVKTFNDSKTYWYPEQPTAGVKVPNNKVNISVVSRTGTTMTVKVSARN</sequence>
<keyword evidence="8" id="KW-0862">Zinc</keyword>
<proteinExistence type="predicted"/>
<evidence type="ECO:0000256" key="2">
    <source>
        <dbReference type="ARBA" id="ARBA00004613"/>
    </source>
</evidence>
<keyword evidence="14" id="KW-1185">Reference proteome</keyword>
<dbReference type="GO" id="GO:0046872">
    <property type="term" value="F:metal ion binding"/>
    <property type="evidence" value="ECO:0007669"/>
    <property type="project" value="UniProtKB-KW"/>
</dbReference>
<dbReference type="Proteomes" id="UP000295388">
    <property type="component" value="Unassembled WGS sequence"/>
</dbReference>
<keyword evidence="4" id="KW-0645">Protease</keyword>
<dbReference type="SUPFAM" id="SSF55486">
    <property type="entry name" value="Metalloproteases ('zincins'), catalytic domain"/>
    <property type="match status" value="1"/>
</dbReference>
<comment type="subcellular location">
    <subcellularLocation>
        <location evidence="2">Secreted</location>
    </subcellularLocation>
</comment>
<evidence type="ECO:0000256" key="6">
    <source>
        <dbReference type="ARBA" id="ARBA00022729"/>
    </source>
</evidence>
<dbReference type="PIRSF" id="PIRSF007519">
    <property type="entry name" value="Protease_InhA"/>
    <property type="match status" value="1"/>
</dbReference>
<feature type="domain" description="Immune inhibitor A-like metallopeptidase VEG" evidence="12">
    <location>
        <begin position="644"/>
        <end position="800"/>
    </location>
</feature>
<name>A0A4R6JEK0_9ACTN</name>
<dbReference type="InterPro" id="IPR012300">
    <property type="entry name" value="Pept_M6_InhA"/>
</dbReference>
<dbReference type="GO" id="GO:0005576">
    <property type="term" value="C:extracellular region"/>
    <property type="evidence" value="ECO:0007669"/>
    <property type="project" value="UniProtKB-SubCell"/>
</dbReference>
<keyword evidence="3" id="KW-0964">Secreted</keyword>
<gene>
    <name evidence="13" type="ORF">EV643_12864</name>
</gene>
<dbReference type="Pfam" id="PF05547">
    <property type="entry name" value="Peptidase_M6"/>
    <property type="match status" value="1"/>
</dbReference>
<dbReference type="PANTHER" id="PTHR13062:SF12">
    <property type="entry name" value="ALPHA-2-MACROGLOBULIN DOMAIN-CONTAINING PROTEIN"/>
    <property type="match status" value="1"/>
</dbReference>
<feature type="compositionally biased region" description="Low complexity" evidence="10">
    <location>
        <begin position="50"/>
        <end position="61"/>
    </location>
</feature>
<evidence type="ECO:0000256" key="8">
    <source>
        <dbReference type="ARBA" id="ARBA00022833"/>
    </source>
</evidence>
<feature type="region of interest" description="Disordered" evidence="10">
    <location>
        <begin position="50"/>
        <end position="74"/>
    </location>
</feature>
<evidence type="ECO:0000256" key="10">
    <source>
        <dbReference type="SAM" id="MobiDB-lite"/>
    </source>
</evidence>
<dbReference type="Pfam" id="PF20774">
    <property type="entry name" value="InhA-like_VEG"/>
    <property type="match status" value="1"/>
</dbReference>
<keyword evidence="9" id="KW-0482">Metalloprotease</keyword>
<accession>A0A4R6JEK0</accession>
<evidence type="ECO:0000259" key="12">
    <source>
        <dbReference type="Pfam" id="PF20774"/>
    </source>
</evidence>
<evidence type="ECO:0000313" key="14">
    <source>
        <dbReference type="Proteomes" id="UP000295388"/>
    </source>
</evidence>
<dbReference type="InterPro" id="IPR008757">
    <property type="entry name" value="Peptidase_M6-like_domain"/>
</dbReference>
<dbReference type="InterPro" id="IPR024079">
    <property type="entry name" value="MetalloPept_cat_dom_sf"/>
</dbReference>
<keyword evidence="5" id="KW-0479">Metal-binding</keyword>
<protein>
    <submittedName>
        <fullName evidence="13">Immune inhibitor A</fullName>
    </submittedName>
</protein>
<dbReference type="Gene3D" id="3.40.390.10">
    <property type="entry name" value="Collagenase (Catalytic Domain)"/>
    <property type="match status" value="1"/>
</dbReference>